<evidence type="ECO:0000313" key="4">
    <source>
        <dbReference type="Proteomes" id="UP000677180"/>
    </source>
</evidence>
<dbReference type="RefSeq" id="WP_014845248.1">
    <property type="nucleotide sequence ID" value="NZ_CAJZDL010000047.1"/>
</dbReference>
<dbReference type="OrthoDB" id="6865644at2"/>
<dbReference type="AlphaFoldDB" id="A0A3N4D7A2"/>
<protein>
    <submittedName>
        <fullName evidence="1">Uncharacterized protein</fullName>
    </submittedName>
</protein>
<reference evidence="2 3" key="1">
    <citation type="submission" date="2018-12" db="EMBL/GenBank/DDBJ databases">
        <authorList>
            <consortium name="Pathogen Informatics"/>
        </authorList>
    </citation>
    <scope>NUCLEOTIDE SEQUENCE [LARGE SCALE GENOMIC DNA]</scope>
    <source>
        <strain evidence="2 3">NCTC12967</strain>
    </source>
</reference>
<dbReference type="Proteomes" id="UP000677180">
    <property type="component" value="Chromosome"/>
</dbReference>
<evidence type="ECO:0000313" key="3">
    <source>
        <dbReference type="Proteomes" id="UP000273044"/>
    </source>
</evidence>
<gene>
    <name evidence="1" type="ORF">J5A53_15170</name>
    <name evidence="2" type="ORF">NCTC12967_00100</name>
</gene>
<organism evidence="1 4">
    <name type="scientific">Arachnia propionica</name>
    <dbReference type="NCBI Taxonomy" id="1750"/>
    <lineage>
        <taxon>Bacteria</taxon>
        <taxon>Bacillati</taxon>
        <taxon>Actinomycetota</taxon>
        <taxon>Actinomycetes</taxon>
        <taxon>Propionibacteriales</taxon>
        <taxon>Propionibacteriaceae</taxon>
        <taxon>Arachnia</taxon>
    </lineage>
</organism>
<sequence>MDHETARRGVLDAIPLLASKRSEKKVIAALWEMGYDRAAAEQLTLLVPSALAWPLCRRAGLRNFPDHFVVSDDRGREIRVPVADLHYFTAALRLGIDTFENGWLEEVPRRVYEQVVRRSAELDAVGKTLEQGGDLSGSTMQALMIYVKDAEAFVRSGSVG</sequence>
<dbReference type="Proteomes" id="UP000273044">
    <property type="component" value="Chromosome"/>
</dbReference>
<evidence type="ECO:0000313" key="2">
    <source>
        <dbReference type="EMBL" id="VEH68839.1"/>
    </source>
</evidence>
<dbReference type="EMBL" id="LR134406">
    <property type="protein sequence ID" value="VEH68839.1"/>
    <property type="molecule type" value="Genomic_DNA"/>
</dbReference>
<dbReference type="EMBL" id="CP072385">
    <property type="protein sequence ID" value="QUC11069.1"/>
    <property type="molecule type" value="Genomic_DNA"/>
</dbReference>
<evidence type="ECO:0000313" key="1">
    <source>
        <dbReference type="EMBL" id="QUC11069.1"/>
    </source>
</evidence>
<proteinExistence type="predicted"/>
<name>A0A3N4D7A2_9ACTN</name>
<dbReference type="GeneID" id="64405609"/>
<keyword evidence="3" id="KW-1185">Reference proteome</keyword>
<reference evidence="1" key="2">
    <citation type="submission" date="2021-03" db="EMBL/GenBank/DDBJ databases">
        <title>Human Oral Microbial Genomes.</title>
        <authorList>
            <person name="Johnston C.D."/>
            <person name="Chen T."/>
            <person name="Dewhirst F.E."/>
        </authorList>
    </citation>
    <scope>NUCLEOTIDE SEQUENCE</scope>
    <source>
        <strain evidence="1">F0714</strain>
    </source>
</reference>
<accession>A0A3N4D7A2</accession>